<dbReference type="AlphaFoldDB" id="X1SF61"/>
<sequence>MARYFVQVDLARLEDIKRSLAALKASAGVKPAEQILDY</sequence>
<organism evidence="1">
    <name type="scientific">marine sediment metagenome</name>
    <dbReference type="NCBI Taxonomy" id="412755"/>
    <lineage>
        <taxon>unclassified sequences</taxon>
        <taxon>metagenomes</taxon>
        <taxon>ecological metagenomes</taxon>
    </lineage>
</organism>
<evidence type="ECO:0000313" key="1">
    <source>
        <dbReference type="EMBL" id="GAI77791.1"/>
    </source>
</evidence>
<comment type="caution">
    <text evidence="1">The sequence shown here is derived from an EMBL/GenBank/DDBJ whole genome shotgun (WGS) entry which is preliminary data.</text>
</comment>
<accession>X1SF61</accession>
<feature type="non-terminal residue" evidence="1">
    <location>
        <position position="38"/>
    </location>
</feature>
<gene>
    <name evidence="1" type="ORF">S12H4_20746</name>
</gene>
<dbReference type="EMBL" id="BARW01010561">
    <property type="protein sequence ID" value="GAI77791.1"/>
    <property type="molecule type" value="Genomic_DNA"/>
</dbReference>
<proteinExistence type="predicted"/>
<reference evidence="1" key="1">
    <citation type="journal article" date="2014" name="Front. Microbiol.">
        <title>High frequency of phylogenetically diverse reductive dehalogenase-homologous genes in deep subseafloor sedimentary metagenomes.</title>
        <authorList>
            <person name="Kawai M."/>
            <person name="Futagami T."/>
            <person name="Toyoda A."/>
            <person name="Takaki Y."/>
            <person name="Nishi S."/>
            <person name="Hori S."/>
            <person name="Arai W."/>
            <person name="Tsubouchi T."/>
            <person name="Morono Y."/>
            <person name="Uchiyama I."/>
            <person name="Ito T."/>
            <person name="Fujiyama A."/>
            <person name="Inagaki F."/>
            <person name="Takami H."/>
        </authorList>
    </citation>
    <scope>NUCLEOTIDE SEQUENCE</scope>
    <source>
        <strain evidence="1">Expedition CK06-06</strain>
    </source>
</reference>
<protein>
    <submittedName>
        <fullName evidence="1">Uncharacterized protein</fullName>
    </submittedName>
</protein>
<name>X1SF61_9ZZZZ</name>